<protein>
    <recommendedName>
        <fullName evidence="1">Reverse transcriptase domain-containing protein</fullName>
    </recommendedName>
</protein>
<comment type="caution">
    <text evidence="2">The sequence shown here is derived from an EMBL/GenBank/DDBJ whole genome shotgun (WGS) entry which is preliminary data.</text>
</comment>
<dbReference type="PROSITE" id="PS50878">
    <property type="entry name" value="RT_POL"/>
    <property type="match status" value="1"/>
</dbReference>
<dbReference type="SUPFAM" id="SSF56672">
    <property type="entry name" value="DNA/RNA polymerases"/>
    <property type="match status" value="1"/>
</dbReference>
<evidence type="ECO:0000259" key="1">
    <source>
        <dbReference type="PROSITE" id="PS50878"/>
    </source>
</evidence>
<dbReference type="PANTHER" id="PTHR19446">
    <property type="entry name" value="REVERSE TRANSCRIPTASES"/>
    <property type="match status" value="1"/>
</dbReference>
<feature type="domain" description="Reverse transcriptase" evidence="1">
    <location>
        <begin position="197"/>
        <end position="470"/>
    </location>
</feature>
<proteinExistence type="predicted"/>
<dbReference type="AlphaFoldDB" id="A0AAW2I6V2"/>
<name>A0AAW2I6V2_9NEOP</name>
<accession>A0AAW2I6V2</accession>
<dbReference type="InterPro" id="IPR000477">
    <property type="entry name" value="RT_dom"/>
</dbReference>
<dbReference type="InterPro" id="IPR043502">
    <property type="entry name" value="DNA/RNA_pol_sf"/>
</dbReference>
<dbReference type="GO" id="GO:0071897">
    <property type="term" value="P:DNA biosynthetic process"/>
    <property type="evidence" value="ECO:0007669"/>
    <property type="project" value="UniProtKB-ARBA"/>
</dbReference>
<organism evidence="2">
    <name type="scientific">Menopon gallinae</name>
    <name type="common">poultry shaft louse</name>
    <dbReference type="NCBI Taxonomy" id="328185"/>
    <lineage>
        <taxon>Eukaryota</taxon>
        <taxon>Metazoa</taxon>
        <taxon>Ecdysozoa</taxon>
        <taxon>Arthropoda</taxon>
        <taxon>Hexapoda</taxon>
        <taxon>Insecta</taxon>
        <taxon>Pterygota</taxon>
        <taxon>Neoptera</taxon>
        <taxon>Paraneoptera</taxon>
        <taxon>Psocodea</taxon>
        <taxon>Troctomorpha</taxon>
        <taxon>Phthiraptera</taxon>
        <taxon>Amblycera</taxon>
        <taxon>Menoponidae</taxon>
        <taxon>Menopon</taxon>
    </lineage>
</organism>
<sequence length="481" mass="55147">MRKGRAIPGKRKTYWWTDEIANQRKEANKNRRILTRLRARRERDVHREEEAERKWKQSRETLYRNIKAAKERAWMELVETMDGDPWGRPYKILMKKIRPAQRPITETLEENLLRETINQLFPEDIAERERDRTSSIEHRNIAERETPADPITHEELDAACKGLASSKTAPGPDAVGKKIIAEAAAIIPKEMLQAMNVSLGTGVYPTAWKTARLVLLKKPGKEDGTPTSYRPVCLLNDVSKIYERILERRLTEFLEERRAISDRQYGFRRGRSTVDAIMELEATIKQAKTERGGVIAIGIDIANAFNSIPWKEIREALRRKETPEYLQRIIGSYLSDRRIEYPIAGGRIEQRSTSRGVPQGSVLGPTLWNVAFDRILEERLPTGAKVICYADDTLLITKAKSVDMARRTAELALNHLRNAIQATGLRVKMEKTVAIASGFAREKDKIPSELSCGGEIIRVQRRMPYLGLLLDSRWSFEDHLE</sequence>
<gene>
    <name evidence="2" type="ORF">PYX00_005045</name>
</gene>
<evidence type="ECO:0000313" key="2">
    <source>
        <dbReference type="EMBL" id="KAL0277929.1"/>
    </source>
</evidence>
<dbReference type="EMBL" id="JARGDH010000002">
    <property type="protein sequence ID" value="KAL0277929.1"/>
    <property type="molecule type" value="Genomic_DNA"/>
</dbReference>
<dbReference type="Pfam" id="PF00078">
    <property type="entry name" value="RVT_1"/>
    <property type="match status" value="1"/>
</dbReference>
<dbReference type="CDD" id="cd01650">
    <property type="entry name" value="RT_nLTR_like"/>
    <property type="match status" value="1"/>
</dbReference>
<reference evidence="2" key="1">
    <citation type="journal article" date="2024" name="Gigascience">
        <title>Chromosome-level genome of the poultry shaft louse Menopon gallinae provides insight into the host-switching and adaptive evolution of parasitic lice.</title>
        <authorList>
            <person name="Xu Y."/>
            <person name="Ma L."/>
            <person name="Liu S."/>
            <person name="Liang Y."/>
            <person name="Liu Q."/>
            <person name="He Z."/>
            <person name="Tian L."/>
            <person name="Duan Y."/>
            <person name="Cai W."/>
            <person name="Li H."/>
            <person name="Song F."/>
        </authorList>
    </citation>
    <scope>NUCLEOTIDE SEQUENCE</scope>
    <source>
        <strain evidence="2">Cailab_2023a</strain>
    </source>
</reference>